<dbReference type="RefSeq" id="XP_034245733.1">
    <property type="nucleotide sequence ID" value="XM_034389842.1"/>
</dbReference>
<protein>
    <submittedName>
        <fullName evidence="3">Tol-Pal system protein TolA-like</fullName>
    </submittedName>
</protein>
<dbReference type="AlphaFoldDB" id="A0A6P8YZX7"/>
<evidence type="ECO:0000313" key="3">
    <source>
        <dbReference type="RefSeq" id="XP_034245733.1"/>
    </source>
</evidence>
<accession>A0A6P8YZX7</accession>
<reference evidence="3" key="1">
    <citation type="submission" date="2025-08" db="UniProtKB">
        <authorList>
            <consortium name="RefSeq"/>
        </authorList>
    </citation>
    <scope>IDENTIFICATION</scope>
    <source>
        <tissue evidence="3">Total insect</tissue>
    </source>
</reference>
<name>A0A6P8YZX7_THRPL</name>
<dbReference type="Proteomes" id="UP000515158">
    <property type="component" value="Unplaced"/>
</dbReference>
<feature type="region of interest" description="Disordered" evidence="1">
    <location>
        <begin position="1"/>
        <end position="21"/>
    </location>
</feature>
<sequence>MTTKAARQVSEAEAARQAARVTTEAARQVSVAEGLRQAAEAAGEAADDETENARMFIEQAKQIVADDIKRAVEEARREERAKHDEMMMLAVQVVTRDVAAKDAAAIKLAVEEAKREEAAKHAEARRDEAASLVHLSMDAAVQADEKSALQCETQVRL</sequence>
<dbReference type="KEGG" id="tpal:117647871"/>
<dbReference type="InParanoid" id="A0A6P8YZX7"/>
<keyword evidence="2" id="KW-1185">Reference proteome</keyword>
<organism evidence="3">
    <name type="scientific">Thrips palmi</name>
    <name type="common">Melon thrips</name>
    <dbReference type="NCBI Taxonomy" id="161013"/>
    <lineage>
        <taxon>Eukaryota</taxon>
        <taxon>Metazoa</taxon>
        <taxon>Ecdysozoa</taxon>
        <taxon>Arthropoda</taxon>
        <taxon>Hexapoda</taxon>
        <taxon>Insecta</taxon>
        <taxon>Pterygota</taxon>
        <taxon>Neoptera</taxon>
        <taxon>Paraneoptera</taxon>
        <taxon>Thysanoptera</taxon>
        <taxon>Terebrantia</taxon>
        <taxon>Thripoidea</taxon>
        <taxon>Thripidae</taxon>
        <taxon>Thrips</taxon>
    </lineage>
</organism>
<evidence type="ECO:0000256" key="1">
    <source>
        <dbReference type="SAM" id="MobiDB-lite"/>
    </source>
</evidence>
<dbReference type="GeneID" id="117647871"/>
<evidence type="ECO:0000313" key="2">
    <source>
        <dbReference type="Proteomes" id="UP000515158"/>
    </source>
</evidence>
<gene>
    <name evidence="3" type="primary">LOC117647871</name>
</gene>
<proteinExistence type="predicted"/>